<dbReference type="InterPro" id="IPR012337">
    <property type="entry name" value="RNaseH-like_sf"/>
</dbReference>
<dbReference type="Pfam" id="PF01612">
    <property type="entry name" value="DNA_pol_A_exo1"/>
    <property type="match status" value="1"/>
</dbReference>
<dbReference type="GO" id="GO:0000175">
    <property type="term" value="F:3'-5'-RNA exonuclease activity"/>
    <property type="evidence" value="ECO:0007669"/>
    <property type="project" value="InterPro"/>
</dbReference>
<evidence type="ECO:0000313" key="3">
    <source>
        <dbReference type="Proteomes" id="UP000270296"/>
    </source>
</evidence>
<dbReference type="AlphaFoldDB" id="A0A183J9L9"/>
<dbReference type="GO" id="GO:0071044">
    <property type="term" value="P:histone mRNA catabolic process"/>
    <property type="evidence" value="ECO:0007669"/>
    <property type="project" value="TreeGrafter"/>
</dbReference>
<organism evidence="4">
    <name type="scientific">Soboliphyme baturini</name>
    <dbReference type="NCBI Taxonomy" id="241478"/>
    <lineage>
        <taxon>Eukaryota</taxon>
        <taxon>Metazoa</taxon>
        <taxon>Ecdysozoa</taxon>
        <taxon>Nematoda</taxon>
        <taxon>Enoplea</taxon>
        <taxon>Dorylaimia</taxon>
        <taxon>Dioctophymatida</taxon>
        <taxon>Dioctophymatoidea</taxon>
        <taxon>Soboliphymatidae</taxon>
        <taxon>Soboliphyme</taxon>
    </lineage>
</organism>
<dbReference type="Gene3D" id="3.30.420.10">
    <property type="entry name" value="Ribonuclease H-like superfamily/Ribonuclease H"/>
    <property type="match status" value="1"/>
</dbReference>
<dbReference type="EMBL" id="UZAM01018147">
    <property type="protein sequence ID" value="VDP49695.1"/>
    <property type="molecule type" value="Genomic_DNA"/>
</dbReference>
<reference evidence="4" key="1">
    <citation type="submission" date="2016-06" db="UniProtKB">
        <authorList>
            <consortium name="WormBaseParasite"/>
        </authorList>
    </citation>
    <scope>IDENTIFICATION</scope>
</reference>
<dbReference type="GO" id="GO:0071051">
    <property type="term" value="P:poly(A)-dependent snoRNA 3'-end processing"/>
    <property type="evidence" value="ECO:0007669"/>
    <property type="project" value="TreeGrafter"/>
</dbReference>
<dbReference type="GO" id="GO:0005730">
    <property type="term" value="C:nucleolus"/>
    <property type="evidence" value="ECO:0007669"/>
    <property type="project" value="TreeGrafter"/>
</dbReference>
<dbReference type="GO" id="GO:0071036">
    <property type="term" value="P:nuclear polyadenylation-dependent snoRNA catabolic process"/>
    <property type="evidence" value="ECO:0007669"/>
    <property type="project" value="TreeGrafter"/>
</dbReference>
<feature type="domain" description="3'-5' exonuclease" evidence="1">
    <location>
        <begin position="1"/>
        <end position="128"/>
    </location>
</feature>
<dbReference type="GO" id="GO:0000467">
    <property type="term" value="P:exonucleolytic trimming to generate mature 3'-end of 5.8S rRNA from tricistronic rRNA transcript (SSU-rRNA, 5.8S rRNA, LSU-rRNA)"/>
    <property type="evidence" value="ECO:0007669"/>
    <property type="project" value="InterPro"/>
</dbReference>
<dbReference type="PANTHER" id="PTHR12124">
    <property type="entry name" value="POLYMYOSITIS/SCLERODERMA AUTOANTIGEN-RELATED"/>
    <property type="match status" value="1"/>
</dbReference>
<dbReference type="OrthoDB" id="2250022at2759"/>
<dbReference type="GO" id="GO:0000176">
    <property type="term" value="C:nuclear exosome (RNase complex)"/>
    <property type="evidence" value="ECO:0007669"/>
    <property type="project" value="TreeGrafter"/>
</dbReference>
<dbReference type="WBParaSite" id="SBAD_0001297601-mRNA-1">
    <property type="protein sequence ID" value="SBAD_0001297601-mRNA-1"/>
    <property type="gene ID" value="SBAD_0001297601"/>
</dbReference>
<dbReference type="GO" id="GO:0071035">
    <property type="term" value="P:nuclear polyadenylation-dependent rRNA catabolic process"/>
    <property type="evidence" value="ECO:0007669"/>
    <property type="project" value="TreeGrafter"/>
</dbReference>
<dbReference type="GO" id="GO:0071039">
    <property type="term" value="P:nuclear polyadenylation-dependent CUT catabolic process"/>
    <property type="evidence" value="ECO:0007669"/>
    <property type="project" value="TreeGrafter"/>
</dbReference>
<dbReference type="SUPFAM" id="SSF53098">
    <property type="entry name" value="Ribonuclease H-like"/>
    <property type="match status" value="1"/>
</dbReference>
<dbReference type="GO" id="GO:0003727">
    <property type="term" value="F:single-stranded RNA binding"/>
    <property type="evidence" value="ECO:0007669"/>
    <property type="project" value="TreeGrafter"/>
</dbReference>
<evidence type="ECO:0000313" key="4">
    <source>
        <dbReference type="WBParaSite" id="SBAD_0001297601-mRNA-1"/>
    </source>
</evidence>
<dbReference type="SMART" id="SM00474">
    <property type="entry name" value="35EXOc"/>
    <property type="match status" value="1"/>
</dbReference>
<dbReference type="InterPro" id="IPR045092">
    <property type="entry name" value="Rrp6-like"/>
</dbReference>
<keyword evidence="3" id="KW-1185">Reference proteome</keyword>
<reference evidence="2 3" key="2">
    <citation type="submission" date="2018-11" db="EMBL/GenBank/DDBJ databases">
        <authorList>
            <consortium name="Pathogen Informatics"/>
        </authorList>
    </citation>
    <scope>NUCLEOTIDE SEQUENCE [LARGE SCALE GENOMIC DNA]</scope>
</reference>
<protein>
    <submittedName>
        <fullName evidence="4">3'-5' exonuclease domain-containing protein</fullName>
    </submittedName>
</protein>
<evidence type="ECO:0000313" key="2">
    <source>
        <dbReference type="EMBL" id="VDP49695.1"/>
    </source>
</evidence>
<dbReference type="GO" id="GO:0071037">
    <property type="term" value="P:nuclear polyadenylation-dependent snRNA catabolic process"/>
    <property type="evidence" value="ECO:0007669"/>
    <property type="project" value="TreeGrafter"/>
</dbReference>
<dbReference type="InterPro" id="IPR002562">
    <property type="entry name" value="3'-5'_exonuclease_dom"/>
</dbReference>
<dbReference type="InterPro" id="IPR036397">
    <property type="entry name" value="RNaseH_sf"/>
</dbReference>
<evidence type="ECO:0000259" key="1">
    <source>
        <dbReference type="SMART" id="SM00474"/>
    </source>
</evidence>
<accession>A0A183J9L9</accession>
<dbReference type="GO" id="GO:0071038">
    <property type="term" value="P:TRAMP-dependent tRNA surveillance pathway"/>
    <property type="evidence" value="ECO:0007669"/>
    <property type="project" value="TreeGrafter"/>
</dbReference>
<proteinExistence type="predicted"/>
<name>A0A183J9L9_9BILA</name>
<dbReference type="GO" id="GO:0071040">
    <property type="term" value="P:nuclear polyadenylation-dependent antisense transcript catabolic process"/>
    <property type="evidence" value="ECO:0007669"/>
    <property type="project" value="TreeGrafter"/>
</dbReference>
<gene>
    <name evidence="2" type="ORF">SBAD_LOCUS12567</name>
</gene>
<dbReference type="PANTHER" id="PTHR12124:SF47">
    <property type="entry name" value="EXOSOME COMPONENT 10"/>
    <property type="match status" value="1"/>
</dbReference>
<sequence>MQISTRDEDYLVDTLQLWRHMHVLNDPFTDPNILKVLHGPRQDIQWLQRDFSIYVVNMFDTGQAMRYLGFQRLSLAYLLKRYLDKDIDKQYQLADWRLRPLPEDLQLYAREDTHYLLYCCDMLTNELIQAGNEQKNLLLETYQQSRQICLMVNGPFY</sequence>
<dbReference type="Proteomes" id="UP000270296">
    <property type="component" value="Unassembled WGS sequence"/>
</dbReference>